<reference evidence="4" key="2">
    <citation type="journal article" date="2019" name="bioRxiv">
        <title>Genomics, evolutionary history and diagnostics of the Alternaria alternata species group including apple and Asian pear pathotypes.</title>
        <authorList>
            <person name="Armitage A.D."/>
            <person name="Cockerton H.M."/>
            <person name="Sreenivasaprasad S."/>
            <person name="Woodhall J.W."/>
            <person name="Lane C.R."/>
            <person name="Harrison R.J."/>
            <person name="Clarkson J.P."/>
        </authorList>
    </citation>
    <scope>NUCLEOTIDE SEQUENCE [LARGE SCALE GENOMIC DNA]</scope>
    <source>
        <strain evidence="4">FERA 1177</strain>
    </source>
</reference>
<evidence type="ECO:0000313" key="2">
    <source>
        <dbReference type="EMBL" id="RYN71836.1"/>
    </source>
</evidence>
<dbReference type="GeneID" id="29115504"/>
<gene>
    <name evidence="2" type="ORF">AA0117_g9045</name>
    <name evidence="1" type="ORF">CC77DRAFT_1097711</name>
</gene>
<evidence type="ECO:0000313" key="4">
    <source>
        <dbReference type="Proteomes" id="UP000291422"/>
    </source>
</evidence>
<dbReference type="InterPro" id="IPR018531">
    <property type="entry name" value="DUF1993"/>
</dbReference>
<sequence>MSLTFHKMAVAPAISALKNAHFVVSKGYEHAKASDPNTFLTASLHPDMKDFRYQIYRLTDAAKFIPSRVNPSLEGITLPDEEQTFPELLERIEKCTKYLESFSEKDFEGKQDDEVIIKFPGGQKQVRMPAAEYISRFAHPNMWFHIVTAYDILRMKGVDVGKMDFLNGAGGITIEDVPQQ</sequence>
<protein>
    <submittedName>
        <fullName evidence="1">Uncharacterized protein</fullName>
    </submittedName>
</protein>
<organism evidence="1 3">
    <name type="scientific">Alternaria alternata</name>
    <name type="common">Alternaria rot fungus</name>
    <name type="synonym">Torula alternata</name>
    <dbReference type="NCBI Taxonomy" id="5599"/>
    <lineage>
        <taxon>Eukaryota</taxon>
        <taxon>Fungi</taxon>
        <taxon>Dikarya</taxon>
        <taxon>Ascomycota</taxon>
        <taxon>Pezizomycotina</taxon>
        <taxon>Dothideomycetes</taxon>
        <taxon>Pleosporomycetidae</taxon>
        <taxon>Pleosporales</taxon>
        <taxon>Pleosporineae</taxon>
        <taxon>Pleosporaceae</taxon>
        <taxon>Alternaria</taxon>
        <taxon>Alternaria sect. Alternaria</taxon>
        <taxon>Alternaria alternata complex</taxon>
    </lineage>
</organism>
<dbReference type="PANTHER" id="PTHR36922:SF1">
    <property type="entry name" value="DUF1993 DOMAIN-CONTAINING PROTEIN"/>
    <property type="match status" value="1"/>
</dbReference>
<proteinExistence type="predicted"/>
<dbReference type="PANTHER" id="PTHR36922">
    <property type="entry name" value="BLL2446 PROTEIN"/>
    <property type="match status" value="1"/>
</dbReference>
<dbReference type="VEuPathDB" id="FungiDB:CC77DRAFT_1097711"/>
<keyword evidence="3" id="KW-1185">Reference proteome</keyword>
<dbReference type="InterPro" id="IPR034660">
    <property type="entry name" value="DinB/YfiT-like"/>
</dbReference>
<evidence type="ECO:0000313" key="3">
    <source>
        <dbReference type="Proteomes" id="UP000077248"/>
    </source>
</evidence>
<dbReference type="Proteomes" id="UP000077248">
    <property type="component" value="Unassembled WGS sequence"/>
</dbReference>
<dbReference type="Proteomes" id="UP000291422">
    <property type="component" value="Unassembled WGS sequence"/>
</dbReference>
<reference evidence="2" key="3">
    <citation type="journal article" date="2019" name="J. ISSAAS">
        <title>Genomics, evolutionary history and diagnostics of the Alternaria alternata species group including apple and Asian pear pathotypes.</title>
        <authorList>
            <person name="Armitage A.D."/>
            <person name="Cockerton H.M."/>
            <person name="Sreenivasaprasad S."/>
            <person name="Woodhall J."/>
            <person name="Lane C."/>
            <person name="Harrison R.J."/>
            <person name="Clarkson J.P."/>
        </authorList>
    </citation>
    <scope>NUCLEOTIDE SEQUENCE</scope>
    <source>
        <strain evidence="2">FERA 1177</strain>
    </source>
</reference>
<dbReference type="SUPFAM" id="SSF109854">
    <property type="entry name" value="DinB/YfiT-like putative metalloenzymes"/>
    <property type="match status" value="1"/>
</dbReference>
<dbReference type="Gene3D" id="1.20.120.450">
    <property type="entry name" value="dinb family like domain"/>
    <property type="match status" value="1"/>
</dbReference>
<dbReference type="Pfam" id="PF09351">
    <property type="entry name" value="DUF1993"/>
    <property type="match status" value="1"/>
</dbReference>
<dbReference type="EMBL" id="KV441487">
    <property type="protein sequence ID" value="OAG17274.1"/>
    <property type="molecule type" value="Genomic_DNA"/>
</dbReference>
<dbReference type="KEGG" id="aalt:CC77DRAFT_1097711"/>
<dbReference type="OMA" id="YDRINRT"/>
<reference evidence="1 3" key="1">
    <citation type="submission" date="2016-05" db="EMBL/GenBank/DDBJ databases">
        <title>Comparative analysis of secretome profiles of manganese(II)-oxidizing ascomycete fungi.</title>
        <authorList>
            <consortium name="DOE Joint Genome Institute"/>
            <person name="Zeiner C.A."/>
            <person name="Purvine S.O."/>
            <person name="Zink E.M."/>
            <person name="Wu S."/>
            <person name="Pasa-Tolic L."/>
            <person name="Chaput D.L."/>
            <person name="Haridas S."/>
            <person name="Grigoriev I.V."/>
            <person name="Santelli C.M."/>
            <person name="Hansel C.M."/>
        </authorList>
    </citation>
    <scope>NUCLEOTIDE SEQUENCE [LARGE SCALE GENOMIC DNA]</scope>
    <source>
        <strain evidence="1 3">SRC1lrK2f</strain>
    </source>
</reference>
<accession>A0A177DBS7</accession>
<dbReference type="RefSeq" id="XP_018382695.1">
    <property type="nucleotide sequence ID" value="XM_018529910.1"/>
</dbReference>
<dbReference type="EMBL" id="PDXD01000029">
    <property type="protein sequence ID" value="RYN71836.1"/>
    <property type="molecule type" value="Genomic_DNA"/>
</dbReference>
<evidence type="ECO:0000313" key="1">
    <source>
        <dbReference type="EMBL" id="OAG17274.1"/>
    </source>
</evidence>
<name>A0A177DBS7_ALTAL</name>
<dbReference type="AlphaFoldDB" id="A0A177DBS7"/>